<organism evidence="3 4">
    <name type="scientific">Obba rivulosa</name>
    <dbReference type="NCBI Taxonomy" id="1052685"/>
    <lineage>
        <taxon>Eukaryota</taxon>
        <taxon>Fungi</taxon>
        <taxon>Dikarya</taxon>
        <taxon>Basidiomycota</taxon>
        <taxon>Agaricomycotina</taxon>
        <taxon>Agaricomycetes</taxon>
        <taxon>Polyporales</taxon>
        <taxon>Gelatoporiaceae</taxon>
        <taxon>Obba</taxon>
    </lineage>
</organism>
<evidence type="ECO:0000256" key="1">
    <source>
        <dbReference type="SAM" id="Phobius"/>
    </source>
</evidence>
<reference evidence="3 4" key="1">
    <citation type="submission" date="2016-07" db="EMBL/GenBank/DDBJ databases">
        <title>Draft genome of the white-rot fungus Obba rivulosa 3A-2.</title>
        <authorList>
            <consortium name="DOE Joint Genome Institute"/>
            <person name="Miettinen O."/>
            <person name="Riley R."/>
            <person name="Acob R."/>
            <person name="Barry K."/>
            <person name="Cullen D."/>
            <person name="De Vries R."/>
            <person name="Hainaut M."/>
            <person name="Hatakka A."/>
            <person name="Henrissat B."/>
            <person name="Hilden K."/>
            <person name="Kuo R."/>
            <person name="Labutti K."/>
            <person name="Lipzen A."/>
            <person name="Makela M.R."/>
            <person name="Sandor L."/>
            <person name="Spatafora J.W."/>
            <person name="Grigoriev I.V."/>
            <person name="Hibbett D.S."/>
        </authorList>
    </citation>
    <scope>NUCLEOTIDE SEQUENCE [LARGE SCALE GENOMIC DNA]</scope>
    <source>
        <strain evidence="3 4">3A-2</strain>
    </source>
</reference>
<keyword evidence="1" id="KW-0812">Transmembrane</keyword>
<gene>
    <name evidence="3" type="ORF">OBBRIDRAFT_779157</name>
</gene>
<feature type="transmembrane region" description="Helical" evidence="1">
    <location>
        <begin position="62"/>
        <end position="80"/>
    </location>
</feature>
<proteinExistence type="predicted"/>
<dbReference type="Proteomes" id="UP000250043">
    <property type="component" value="Unassembled WGS sequence"/>
</dbReference>
<evidence type="ECO:0000313" key="4">
    <source>
        <dbReference type="Proteomes" id="UP000250043"/>
    </source>
</evidence>
<evidence type="ECO:0000259" key="2">
    <source>
        <dbReference type="Pfam" id="PF20151"/>
    </source>
</evidence>
<dbReference type="EMBL" id="KV722438">
    <property type="protein sequence ID" value="OCH88960.1"/>
    <property type="molecule type" value="Genomic_DNA"/>
</dbReference>
<feature type="transmembrane region" description="Helical" evidence="1">
    <location>
        <begin position="124"/>
        <end position="150"/>
    </location>
</feature>
<keyword evidence="4" id="KW-1185">Reference proteome</keyword>
<dbReference type="OrthoDB" id="2756498at2759"/>
<dbReference type="InterPro" id="IPR045340">
    <property type="entry name" value="DUF6533"/>
</dbReference>
<feature type="domain" description="DUF6533" evidence="2">
    <location>
        <begin position="25"/>
        <end position="68"/>
    </location>
</feature>
<feature type="non-terminal residue" evidence="3">
    <location>
        <position position="152"/>
    </location>
</feature>
<keyword evidence="1" id="KW-1133">Transmembrane helix</keyword>
<evidence type="ECO:0000313" key="3">
    <source>
        <dbReference type="EMBL" id="OCH88960.1"/>
    </source>
</evidence>
<feature type="transmembrane region" description="Helical" evidence="1">
    <location>
        <begin position="92"/>
        <end position="112"/>
    </location>
</feature>
<keyword evidence="1" id="KW-0472">Membrane</keyword>
<name>A0A8E2DI56_9APHY</name>
<protein>
    <recommendedName>
        <fullName evidence="2">DUF6533 domain-containing protein</fullName>
    </recommendedName>
</protein>
<dbReference type="Pfam" id="PF20151">
    <property type="entry name" value="DUF6533"/>
    <property type="match status" value="1"/>
</dbReference>
<accession>A0A8E2DI56</accession>
<sequence>MSVSLDYGAQQLINAIQSGRISNSCGLAASTVVLYDHLSTLSREHQFVWGRKLDAVTLLFHLNRWIIFTWAVMNMLYVFLNFKTLQSCLGFVYSFYIVELVLIVLWAAFSAIRVFAISQGNWSFSLAVFLLGMVPFGTNAFDFFAAWSYVVV</sequence>
<dbReference type="AlphaFoldDB" id="A0A8E2DI56"/>